<keyword evidence="2" id="KW-0843">Virulence</keyword>
<reference evidence="4" key="1">
    <citation type="journal article" date="2014" name="Genome Announc.">
        <title>Complete sequencing and chromosome-scale genome assembly of the industrial progenitor strain P2niaD18 from the penicillin producer Penicillium chrysogenum.</title>
        <authorList>
            <person name="Specht T."/>
            <person name="Dahlmann T.A."/>
            <person name="Zadra I."/>
            <person name="Kurnsteiner H."/>
            <person name="Kuck U."/>
        </authorList>
    </citation>
    <scope>NUCLEOTIDE SEQUENCE [LARGE SCALE GENOMIC DNA]</scope>
    <source>
        <strain evidence="4">P2niaD18</strain>
    </source>
</reference>
<organism evidence="4">
    <name type="scientific">Penicillium chrysogenum</name>
    <name type="common">Penicillium notatum</name>
    <dbReference type="NCBI Taxonomy" id="5076"/>
    <lineage>
        <taxon>Eukaryota</taxon>
        <taxon>Fungi</taxon>
        <taxon>Dikarya</taxon>
        <taxon>Ascomycota</taxon>
        <taxon>Pezizomycotina</taxon>
        <taxon>Eurotiomycetes</taxon>
        <taxon>Eurotiomycetidae</taxon>
        <taxon>Eurotiales</taxon>
        <taxon>Aspergillaceae</taxon>
        <taxon>Penicillium</taxon>
        <taxon>Penicillium chrysogenum species complex</taxon>
    </lineage>
</organism>
<dbReference type="Pfam" id="PF01476">
    <property type="entry name" value="LysM"/>
    <property type="match status" value="2"/>
</dbReference>
<feature type="domain" description="LysM" evidence="3">
    <location>
        <begin position="81"/>
        <end position="126"/>
    </location>
</feature>
<sequence length="285" mass="30689">MQQCDPNSNNAHTFGIFASSNGTFTPVQDATETWSKGGCVSFCNTKSFTGPAMLTTPLLKIFANSTRLDRRESFRAPSEPLTKQVESSDSCAAPATKCELSPADFRKYNPATNFCSTITPGQRVCCSSGTLPMRSLENKLVARAECSTKQVEEGDTCAALATKSGISAADFTKYNPADNCCSTLKPGRHVCCSSGTMPDFAPKPDADGSCATYTIQPDDNCVDLAAQYSLTNQYLKDFNANTWGWNGFSNVWLIALFASAKAIRPLPPSPQPLAQRCVRRSKAGH</sequence>
<dbReference type="PANTHER" id="PTHR47700">
    <property type="entry name" value="V CHITINASE, PUTATIVE (AFU_ORTHOLOGUE AFUA_6G13720)-RELATED"/>
    <property type="match status" value="1"/>
</dbReference>
<accession>A0A167PQ57</accession>
<protein>
    <submittedName>
        <fullName evidence="4">Killer toxin subunits alpha/beta</fullName>
    </submittedName>
</protein>
<dbReference type="PANTHER" id="PTHR47700:SF2">
    <property type="entry name" value="CHITINASE"/>
    <property type="match status" value="1"/>
</dbReference>
<dbReference type="Proteomes" id="UP000076449">
    <property type="component" value="Chromosome IV"/>
</dbReference>
<evidence type="ECO:0000256" key="2">
    <source>
        <dbReference type="ARBA" id="ARBA00023026"/>
    </source>
</evidence>
<dbReference type="EMBL" id="CM002801">
    <property type="protein sequence ID" value="KZN83637.1"/>
    <property type="molecule type" value="Genomic_DNA"/>
</dbReference>
<dbReference type="InterPro" id="IPR053214">
    <property type="entry name" value="LysM12-like"/>
</dbReference>
<evidence type="ECO:0000256" key="1">
    <source>
        <dbReference type="ARBA" id="ARBA00022669"/>
    </source>
</evidence>
<evidence type="ECO:0000259" key="3">
    <source>
        <dbReference type="PROSITE" id="PS51782"/>
    </source>
</evidence>
<keyword evidence="1" id="KW-0147">Chitin-binding</keyword>
<dbReference type="InterPro" id="IPR036779">
    <property type="entry name" value="LysM_dom_sf"/>
</dbReference>
<feature type="domain" description="LysM" evidence="3">
    <location>
        <begin position="147"/>
        <end position="192"/>
    </location>
</feature>
<proteinExistence type="predicted"/>
<gene>
    <name evidence="4" type="ORF">EN45_107430</name>
</gene>
<dbReference type="SUPFAM" id="SSF54106">
    <property type="entry name" value="LysM domain"/>
    <property type="match status" value="1"/>
</dbReference>
<dbReference type="CDD" id="cd00118">
    <property type="entry name" value="LysM"/>
    <property type="match status" value="2"/>
</dbReference>
<evidence type="ECO:0000313" key="4">
    <source>
        <dbReference type="EMBL" id="KZN83637.1"/>
    </source>
</evidence>
<dbReference type="InterPro" id="IPR018392">
    <property type="entry name" value="LysM"/>
</dbReference>
<dbReference type="PROSITE" id="PS51782">
    <property type="entry name" value="LYSM"/>
    <property type="match status" value="2"/>
</dbReference>
<name>A0A167PQ57_PENCH</name>
<dbReference type="GO" id="GO:0008061">
    <property type="term" value="F:chitin binding"/>
    <property type="evidence" value="ECO:0007669"/>
    <property type="project" value="UniProtKB-KW"/>
</dbReference>
<dbReference type="Gene3D" id="3.10.350.10">
    <property type="entry name" value="LysM domain"/>
    <property type="match status" value="2"/>
</dbReference>
<dbReference type="AlphaFoldDB" id="A0A167PQ57"/>